<evidence type="ECO:0007829" key="9">
    <source>
        <dbReference type="PDB" id="4Q3M"/>
    </source>
</evidence>
<feature type="active site" description="Proton donor" evidence="4">
    <location>
        <position position="48"/>
    </location>
</feature>
<dbReference type="Gene3D" id="3.20.20.100">
    <property type="entry name" value="NADP-dependent oxidoreductase domain"/>
    <property type="match status" value="1"/>
</dbReference>
<evidence type="ECO:0000313" key="8">
    <source>
        <dbReference type="EMBL" id="AJG37946.1"/>
    </source>
</evidence>
<dbReference type="InterPro" id="IPR018170">
    <property type="entry name" value="Aldo/ket_reductase_CS"/>
</dbReference>
<dbReference type="EMBL" id="KF831415">
    <property type="protein sequence ID" value="AJG37946.1"/>
    <property type="molecule type" value="Genomic_DNA"/>
</dbReference>
<accession>A0A0B5KNF6</accession>
<evidence type="ECO:0000256" key="2">
    <source>
        <dbReference type="ARBA" id="ARBA00022857"/>
    </source>
</evidence>
<keyword evidence="9" id="KW-0002">3D-structure</keyword>
<dbReference type="InterPro" id="IPR023210">
    <property type="entry name" value="NADP_OxRdtase_dom"/>
</dbReference>
<feature type="domain" description="NADP-dependent oxidoreductase" evidence="7">
    <location>
        <begin position="15"/>
        <end position="260"/>
    </location>
</feature>
<name>A0A0B5KNF6_9FIRM</name>
<evidence type="ECO:0000256" key="3">
    <source>
        <dbReference type="ARBA" id="ARBA00023002"/>
    </source>
</evidence>
<organism evidence="8">
    <name type="scientific">Firmicutes bacterium enrichment culture clone fosmid MGS-M2</name>
    <dbReference type="NCBI Taxonomy" id="1549349"/>
    <lineage>
        <taxon>Bacteria</taxon>
        <taxon>Bacillati</taxon>
        <taxon>Bacillota</taxon>
        <taxon>environmental samples</taxon>
    </lineage>
</organism>
<dbReference type="PDBsum" id="4Q3M"/>
<evidence type="ECO:0000256" key="4">
    <source>
        <dbReference type="PIRSR" id="PIRSR000097-1"/>
    </source>
</evidence>
<dbReference type="PRINTS" id="PR00069">
    <property type="entry name" value="ALDKETRDTASE"/>
</dbReference>
<dbReference type="SUPFAM" id="SSF51430">
    <property type="entry name" value="NAD(P)-linked oxidoreductase"/>
    <property type="match status" value="1"/>
</dbReference>
<dbReference type="EvolutionaryTrace" id="A0A0B5KNF6"/>
<dbReference type="PIRSF" id="PIRSF000097">
    <property type="entry name" value="AKR"/>
    <property type="match status" value="1"/>
</dbReference>
<evidence type="ECO:0000259" key="7">
    <source>
        <dbReference type="Pfam" id="PF00248"/>
    </source>
</evidence>
<evidence type="ECO:0000256" key="6">
    <source>
        <dbReference type="PIRSR" id="PIRSR000097-3"/>
    </source>
</evidence>
<dbReference type="SMR" id="A0A0B5KNF6"/>
<dbReference type="PROSITE" id="PS00062">
    <property type="entry name" value="ALDOKETO_REDUCTASE_2"/>
    <property type="match status" value="1"/>
</dbReference>
<protein>
    <submittedName>
        <fullName evidence="8">Aldo-keto reductase</fullName>
    </submittedName>
</protein>
<comment type="similarity">
    <text evidence="1">Belongs to the aldo/keto reductase family.</text>
</comment>
<keyword evidence="2" id="KW-0521">NADP</keyword>
<dbReference type="PANTHER" id="PTHR43827">
    <property type="entry name" value="2,5-DIKETO-D-GLUCONIC ACID REDUCTASE"/>
    <property type="match status" value="1"/>
</dbReference>
<dbReference type="GO" id="GO:0016616">
    <property type="term" value="F:oxidoreductase activity, acting on the CH-OH group of donors, NAD or NADP as acceptor"/>
    <property type="evidence" value="ECO:0007669"/>
    <property type="project" value="UniProtKB-ARBA"/>
</dbReference>
<keyword evidence="3" id="KW-0560">Oxidoreductase</keyword>
<dbReference type="PROSITE" id="PS00798">
    <property type="entry name" value="ALDOKETO_REDUCTASE_1"/>
    <property type="match status" value="1"/>
</dbReference>
<dbReference type="FunFam" id="3.20.20.100:FF:000015">
    <property type="entry name" value="Oxidoreductase, aldo/keto reductase family"/>
    <property type="match status" value="1"/>
</dbReference>
<dbReference type="AlphaFoldDB" id="A0A0B5KNF6"/>
<dbReference type="PROSITE" id="PS00063">
    <property type="entry name" value="ALDOKETO_REDUCTASE_3"/>
    <property type="match status" value="1"/>
</dbReference>
<dbReference type="InterPro" id="IPR036812">
    <property type="entry name" value="NAD(P)_OxRdtase_dom_sf"/>
</dbReference>
<dbReference type="Pfam" id="PF00248">
    <property type="entry name" value="Aldo_ket_red"/>
    <property type="match status" value="1"/>
</dbReference>
<dbReference type="PANTHER" id="PTHR43827:SF3">
    <property type="entry name" value="NADP-DEPENDENT OXIDOREDUCTASE DOMAIN-CONTAINING PROTEIN"/>
    <property type="match status" value="1"/>
</dbReference>
<evidence type="ECO:0000256" key="1">
    <source>
        <dbReference type="ARBA" id="ARBA00007905"/>
    </source>
</evidence>
<dbReference type="PDB" id="4Q3M">
    <property type="method" value="X-ray"/>
    <property type="resolution" value="2.55 A"/>
    <property type="chains" value="A/B/C/D/E/F=1-274"/>
</dbReference>
<proteinExistence type="evidence at protein level"/>
<evidence type="ECO:0000256" key="5">
    <source>
        <dbReference type="PIRSR" id="PIRSR000097-2"/>
    </source>
</evidence>
<sequence length="274" mass="31792">MHSVKLNNNYEMPIIGLGTFRSKKNDAYNAVKAALEGGYRHIDTAMIYGNEEEVGRAIKDSNIPREEIFVTTKLWNTDQGYEKTLEAFNTSLKNLGLDYIDLYLIHWFKGYDNALSTYRAFETLYEEGKVKAIGVSNFNVHHLMYLMENAKIPPMVNQVETHVTLQNHFLHDYCKKNNIQLEAYAPLMSHQIKDLLSNETMAKIAKKHDKTIPQIAIRWLIEREIVVIPKSITPERIVQNFDVFDFTLDEEDMKSIRSVNTGKKIFTEFDNVDY</sequence>
<reference evidence="8 9" key="1">
    <citation type="journal article" date="2015" name="Environ. Microbiol.">
        <title>Pressure adaptation is linked to thermal adaptation in salt-saturated marine habitats.</title>
        <authorList>
            <consortium name="The MAMBA Consortium"/>
            <person name="Alcaide M."/>
            <person name="Stogios P.J."/>
            <person name="Lafraya A."/>
            <person name="Tchigvintsev A."/>
            <person name="Flick R."/>
            <person name="Bargiela R."/>
            <person name="Chernikova T.N."/>
            <person name="Reva O.N."/>
            <person name="Hai T."/>
            <person name="Leggewie C.C."/>
            <person name="Katzke N."/>
            <person name="La Cono V."/>
            <person name="Matesanz R."/>
            <person name="Jebbar M."/>
            <person name="Jaeger K.E."/>
            <person name="Yakimov M.M."/>
            <person name="Yakunin A.F."/>
            <person name="Golyshin P.N."/>
            <person name="Golyshina O.V."/>
            <person name="Savchenko A."/>
            <person name="Ferrer M."/>
        </authorList>
    </citation>
    <scope>NUCLEOTIDE SEQUENCE</scope>
</reference>
<feature type="site" description="Lowers pKa of active site Tyr" evidence="6">
    <location>
        <position position="73"/>
    </location>
</feature>
<dbReference type="InterPro" id="IPR020471">
    <property type="entry name" value="AKR"/>
</dbReference>
<dbReference type="CDD" id="cd19071">
    <property type="entry name" value="AKR_AKR1-5-like"/>
    <property type="match status" value="1"/>
</dbReference>
<feature type="binding site" evidence="5">
    <location>
        <position position="106"/>
    </location>
    <ligand>
        <name>substrate</name>
    </ligand>
</feature>